<name>A0A2M8IUK9_9RHOB</name>
<keyword evidence="4" id="KW-1003">Cell membrane</keyword>
<dbReference type="GO" id="GO:0015833">
    <property type="term" value="P:peptide transport"/>
    <property type="evidence" value="ECO:0007669"/>
    <property type="project" value="InterPro"/>
</dbReference>
<evidence type="ECO:0000256" key="7">
    <source>
        <dbReference type="ARBA" id="ARBA00023136"/>
    </source>
</evidence>
<dbReference type="SMART" id="SM00382">
    <property type="entry name" value="AAA"/>
    <property type="match status" value="1"/>
</dbReference>
<evidence type="ECO:0000313" key="10">
    <source>
        <dbReference type="Proteomes" id="UP000231553"/>
    </source>
</evidence>
<dbReference type="InterPro" id="IPR013563">
    <property type="entry name" value="Oligopep_ABC_C"/>
</dbReference>
<dbReference type="AlphaFoldDB" id="A0A2M8IUK9"/>
<organism evidence="9 10">
    <name type="scientific">Pseudooceanicola lipolyticus</name>
    <dbReference type="NCBI Taxonomy" id="2029104"/>
    <lineage>
        <taxon>Bacteria</taxon>
        <taxon>Pseudomonadati</taxon>
        <taxon>Pseudomonadota</taxon>
        <taxon>Alphaproteobacteria</taxon>
        <taxon>Rhodobacterales</taxon>
        <taxon>Paracoccaceae</taxon>
        <taxon>Pseudooceanicola</taxon>
    </lineage>
</organism>
<dbReference type="EMBL" id="PGTB01000219">
    <property type="protein sequence ID" value="PJE34209.1"/>
    <property type="molecule type" value="Genomic_DNA"/>
</dbReference>
<feature type="domain" description="ABC transporter" evidence="8">
    <location>
        <begin position="7"/>
        <end position="249"/>
    </location>
</feature>
<evidence type="ECO:0000256" key="4">
    <source>
        <dbReference type="ARBA" id="ARBA00022475"/>
    </source>
</evidence>
<keyword evidence="7" id="KW-0472">Membrane</keyword>
<dbReference type="PROSITE" id="PS00211">
    <property type="entry name" value="ABC_TRANSPORTER_1"/>
    <property type="match status" value="1"/>
</dbReference>
<keyword evidence="10" id="KW-1185">Reference proteome</keyword>
<evidence type="ECO:0000256" key="1">
    <source>
        <dbReference type="ARBA" id="ARBA00004417"/>
    </source>
</evidence>
<dbReference type="InterPro" id="IPR003593">
    <property type="entry name" value="AAA+_ATPase"/>
</dbReference>
<dbReference type="Gene3D" id="3.40.50.300">
    <property type="entry name" value="P-loop containing nucleotide triphosphate hydrolases"/>
    <property type="match status" value="1"/>
</dbReference>
<dbReference type="RefSeq" id="WP_100164770.1">
    <property type="nucleotide sequence ID" value="NZ_PGTB01000219.1"/>
</dbReference>
<dbReference type="Proteomes" id="UP000231553">
    <property type="component" value="Unassembled WGS sequence"/>
</dbReference>
<comment type="caution">
    <text evidence="9">The sequence shown here is derived from an EMBL/GenBank/DDBJ whole genome shotgun (WGS) entry which is preliminary data.</text>
</comment>
<dbReference type="PROSITE" id="PS50893">
    <property type="entry name" value="ABC_TRANSPORTER_2"/>
    <property type="match status" value="1"/>
</dbReference>
<evidence type="ECO:0000256" key="2">
    <source>
        <dbReference type="ARBA" id="ARBA00005417"/>
    </source>
</evidence>
<dbReference type="PANTHER" id="PTHR43297">
    <property type="entry name" value="OLIGOPEPTIDE TRANSPORT ATP-BINDING PROTEIN APPD"/>
    <property type="match status" value="1"/>
</dbReference>
<evidence type="ECO:0000256" key="6">
    <source>
        <dbReference type="ARBA" id="ARBA00022840"/>
    </source>
</evidence>
<reference evidence="9 10" key="1">
    <citation type="journal article" date="2018" name="Int. J. Syst. Evol. Microbiol.">
        <title>Pseudooceanicola lipolyticus sp. nov., a marine alphaproteobacterium, reclassification of Oceanicola flagellatus as Pseudooceanicola flagellatus comb. nov. and emended description of the genus Pseudooceanicola.</title>
        <authorList>
            <person name="Huang M.-M."/>
            <person name="Guo L.-L."/>
            <person name="Wu Y.-H."/>
            <person name="Lai Q.-L."/>
            <person name="Shao Z.-Z."/>
            <person name="Wang C.-S."/>
            <person name="Wu M."/>
            <person name="Xu X.-W."/>
        </authorList>
    </citation>
    <scope>NUCLEOTIDE SEQUENCE [LARGE SCALE GENOMIC DNA]</scope>
    <source>
        <strain evidence="9 10">157</strain>
    </source>
</reference>
<dbReference type="InterPro" id="IPR050388">
    <property type="entry name" value="ABC_Ni/Peptide_Import"/>
</dbReference>
<dbReference type="OrthoDB" id="9815712at2"/>
<sequence>MTALADIRDLVISYRTSHGGLRALDGADLLLDTGETVAVVGESGSGKTTLGMAIGRLLPEEAECESGTLSVAGTDVLRSDPERLRALRRDKLGFVFQNPMTALDPTMRVGKQVARAIGGRPSGDDVAALLLRAELSDPARVIRAYPHELSGGMAQRVVIAMAIARQPALLIADEPTASLDASIREKIMATLNRLRDETGATLVVLSHDLRLIARHSDRVAVMYGGRVVEAGKVETVLDAPAHPYTAALLAAAAGSERPGQRLSPIPGTPPSLSGRCEACAFAPRCAL</sequence>
<evidence type="ECO:0000259" key="8">
    <source>
        <dbReference type="PROSITE" id="PS50893"/>
    </source>
</evidence>
<dbReference type="InterPro" id="IPR017871">
    <property type="entry name" value="ABC_transporter-like_CS"/>
</dbReference>
<dbReference type="NCBIfam" id="TIGR01727">
    <property type="entry name" value="oligo_HPY"/>
    <property type="match status" value="1"/>
</dbReference>
<dbReference type="InterPro" id="IPR003439">
    <property type="entry name" value="ABC_transporter-like_ATP-bd"/>
</dbReference>
<dbReference type="PANTHER" id="PTHR43297:SF2">
    <property type="entry name" value="DIPEPTIDE TRANSPORT ATP-BINDING PROTEIN DPPD"/>
    <property type="match status" value="1"/>
</dbReference>
<dbReference type="GO" id="GO:0016887">
    <property type="term" value="F:ATP hydrolysis activity"/>
    <property type="evidence" value="ECO:0007669"/>
    <property type="project" value="InterPro"/>
</dbReference>
<evidence type="ECO:0000256" key="5">
    <source>
        <dbReference type="ARBA" id="ARBA00022741"/>
    </source>
</evidence>
<keyword evidence="5" id="KW-0547">Nucleotide-binding</keyword>
<comment type="similarity">
    <text evidence="2">Belongs to the ABC transporter superfamily.</text>
</comment>
<protein>
    <submittedName>
        <fullName evidence="9">ABC transporter ATP-binding protein</fullName>
    </submittedName>
</protein>
<dbReference type="SUPFAM" id="SSF52540">
    <property type="entry name" value="P-loop containing nucleoside triphosphate hydrolases"/>
    <property type="match status" value="1"/>
</dbReference>
<proteinExistence type="inferred from homology"/>
<evidence type="ECO:0000313" key="9">
    <source>
        <dbReference type="EMBL" id="PJE34209.1"/>
    </source>
</evidence>
<feature type="non-terminal residue" evidence="9">
    <location>
        <position position="287"/>
    </location>
</feature>
<gene>
    <name evidence="9" type="ORF">CVM52_23490</name>
</gene>
<dbReference type="Pfam" id="PF00005">
    <property type="entry name" value="ABC_tran"/>
    <property type="match status" value="1"/>
</dbReference>
<evidence type="ECO:0000256" key="3">
    <source>
        <dbReference type="ARBA" id="ARBA00022448"/>
    </source>
</evidence>
<dbReference type="CDD" id="cd03257">
    <property type="entry name" value="ABC_NikE_OppD_transporters"/>
    <property type="match status" value="1"/>
</dbReference>
<keyword evidence="6 9" id="KW-0067">ATP-binding</keyword>
<accession>A0A2M8IUK9</accession>
<comment type="subcellular location">
    <subcellularLocation>
        <location evidence="1">Cell inner membrane</location>
        <topology evidence="1">Peripheral membrane protein</topology>
    </subcellularLocation>
</comment>
<dbReference type="Pfam" id="PF08352">
    <property type="entry name" value="oligo_HPY"/>
    <property type="match status" value="1"/>
</dbReference>
<dbReference type="GO" id="GO:0005886">
    <property type="term" value="C:plasma membrane"/>
    <property type="evidence" value="ECO:0007669"/>
    <property type="project" value="UniProtKB-SubCell"/>
</dbReference>
<dbReference type="GO" id="GO:0005524">
    <property type="term" value="F:ATP binding"/>
    <property type="evidence" value="ECO:0007669"/>
    <property type="project" value="UniProtKB-KW"/>
</dbReference>
<keyword evidence="3" id="KW-0813">Transport</keyword>
<dbReference type="InterPro" id="IPR027417">
    <property type="entry name" value="P-loop_NTPase"/>
</dbReference>